<comment type="caution">
    <text evidence="1">The sequence shown here is derived from an EMBL/GenBank/DDBJ whole genome shotgun (WGS) entry which is preliminary data.</text>
</comment>
<sequence>MGKQEIPTPGRSSSPLTAATCTDSHLEVDQSHFEIDLKGELMEKMGQPIRTRNLKKSGFSLVFARLVRLGGPPGWAQSTHRFFACERDRGVRRVLNATAVGVALLLPSLSVDVCMRAKCCALGGLLTSGVGRRRPPTSCSGRDVLNRCAVFKNPGRIELPQALPTRGRLLWGFSKRFKVLEVFLARSRREDVAWSGRDAVQSVVFAFFVKVGCSYVI</sequence>
<dbReference type="EMBL" id="NMUH01002644">
    <property type="protein sequence ID" value="MQM01255.1"/>
    <property type="molecule type" value="Genomic_DNA"/>
</dbReference>
<proteinExistence type="predicted"/>
<accession>A0A843W8P4</accession>
<dbReference type="Proteomes" id="UP000652761">
    <property type="component" value="Unassembled WGS sequence"/>
</dbReference>
<gene>
    <name evidence="1" type="ORF">Taro_034004</name>
</gene>
<evidence type="ECO:0000313" key="2">
    <source>
        <dbReference type="Proteomes" id="UP000652761"/>
    </source>
</evidence>
<keyword evidence="2" id="KW-1185">Reference proteome</keyword>
<reference evidence="1" key="1">
    <citation type="submission" date="2017-07" db="EMBL/GenBank/DDBJ databases">
        <title>Taro Niue Genome Assembly and Annotation.</title>
        <authorList>
            <person name="Atibalentja N."/>
            <person name="Keating K."/>
            <person name="Fields C.J."/>
        </authorList>
    </citation>
    <scope>NUCLEOTIDE SEQUENCE</scope>
    <source>
        <strain evidence="1">Niue_2</strain>
        <tissue evidence="1">Leaf</tissue>
    </source>
</reference>
<organism evidence="1 2">
    <name type="scientific">Colocasia esculenta</name>
    <name type="common">Wild taro</name>
    <name type="synonym">Arum esculentum</name>
    <dbReference type="NCBI Taxonomy" id="4460"/>
    <lineage>
        <taxon>Eukaryota</taxon>
        <taxon>Viridiplantae</taxon>
        <taxon>Streptophyta</taxon>
        <taxon>Embryophyta</taxon>
        <taxon>Tracheophyta</taxon>
        <taxon>Spermatophyta</taxon>
        <taxon>Magnoliopsida</taxon>
        <taxon>Liliopsida</taxon>
        <taxon>Araceae</taxon>
        <taxon>Aroideae</taxon>
        <taxon>Colocasieae</taxon>
        <taxon>Colocasia</taxon>
    </lineage>
</organism>
<evidence type="ECO:0000313" key="1">
    <source>
        <dbReference type="EMBL" id="MQM01255.1"/>
    </source>
</evidence>
<name>A0A843W8P4_COLES</name>
<protein>
    <submittedName>
        <fullName evidence="1">Uncharacterized protein</fullName>
    </submittedName>
</protein>
<dbReference type="AlphaFoldDB" id="A0A843W8P4"/>